<accession>A0ABD0W0X9</accession>
<reference evidence="2 3" key="1">
    <citation type="submission" date="2024-06" db="EMBL/GenBank/DDBJ databases">
        <authorList>
            <person name="Pan Q."/>
            <person name="Wen M."/>
            <person name="Jouanno E."/>
            <person name="Zahm M."/>
            <person name="Klopp C."/>
            <person name="Cabau C."/>
            <person name="Louis A."/>
            <person name="Berthelot C."/>
            <person name="Parey E."/>
            <person name="Roest Crollius H."/>
            <person name="Montfort J."/>
            <person name="Robinson-Rechavi M."/>
            <person name="Bouchez O."/>
            <person name="Lampietro C."/>
            <person name="Lopez Roques C."/>
            <person name="Donnadieu C."/>
            <person name="Postlethwait J."/>
            <person name="Bobe J."/>
            <person name="Verreycken H."/>
            <person name="Guiguen Y."/>
        </authorList>
    </citation>
    <scope>NUCLEOTIDE SEQUENCE [LARGE SCALE GENOMIC DNA]</scope>
    <source>
        <strain evidence="2">Up_M1</strain>
        <tissue evidence="2">Testis</tissue>
    </source>
</reference>
<gene>
    <name evidence="2" type="ORF">UPYG_G00318490</name>
</gene>
<organism evidence="2 3">
    <name type="scientific">Umbra pygmaea</name>
    <name type="common">Eastern mudminnow</name>
    <dbReference type="NCBI Taxonomy" id="75934"/>
    <lineage>
        <taxon>Eukaryota</taxon>
        <taxon>Metazoa</taxon>
        <taxon>Chordata</taxon>
        <taxon>Craniata</taxon>
        <taxon>Vertebrata</taxon>
        <taxon>Euteleostomi</taxon>
        <taxon>Actinopterygii</taxon>
        <taxon>Neopterygii</taxon>
        <taxon>Teleostei</taxon>
        <taxon>Protacanthopterygii</taxon>
        <taxon>Esociformes</taxon>
        <taxon>Umbridae</taxon>
        <taxon>Umbra</taxon>
    </lineage>
</organism>
<keyword evidence="3" id="KW-1185">Reference proteome</keyword>
<dbReference type="Proteomes" id="UP001557470">
    <property type="component" value="Unassembled WGS sequence"/>
</dbReference>
<name>A0ABD0W0X9_UMBPY</name>
<proteinExistence type="predicted"/>
<dbReference type="AlphaFoldDB" id="A0ABD0W0X9"/>
<comment type="caution">
    <text evidence="2">The sequence shown here is derived from an EMBL/GenBank/DDBJ whole genome shotgun (WGS) entry which is preliminary data.</text>
</comment>
<feature type="compositionally biased region" description="Low complexity" evidence="1">
    <location>
        <begin position="45"/>
        <end position="58"/>
    </location>
</feature>
<evidence type="ECO:0000256" key="1">
    <source>
        <dbReference type="SAM" id="MobiDB-lite"/>
    </source>
</evidence>
<feature type="compositionally biased region" description="Low complexity" evidence="1">
    <location>
        <begin position="76"/>
        <end position="91"/>
    </location>
</feature>
<protein>
    <submittedName>
        <fullName evidence="2">Uncharacterized protein</fullName>
    </submittedName>
</protein>
<sequence length="91" mass="9582">MFLLKIKLSRLTRRSASKLATRSSRRSVSLIGEEASGLGKGRGAGNSPSPAPSSDSAGPPMPLQRGLPKRSPPLTTPFLTLQTPNTTITEP</sequence>
<evidence type="ECO:0000313" key="2">
    <source>
        <dbReference type="EMBL" id="KAL0964095.1"/>
    </source>
</evidence>
<feature type="region of interest" description="Disordered" evidence="1">
    <location>
        <begin position="13"/>
        <end position="91"/>
    </location>
</feature>
<dbReference type="EMBL" id="JAGEUA010000010">
    <property type="protein sequence ID" value="KAL0964095.1"/>
    <property type="molecule type" value="Genomic_DNA"/>
</dbReference>
<evidence type="ECO:0000313" key="3">
    <source>
        <dbReference type="Proteomes" id="UP001557470"/>
    </source>
</evidence>